<organism evidence="1 2">
    <name type="scientific">Persea americana</name>
    <name type="common">Avocado</name>
    <dbReference type="NCBI Taxonomy" id="3435"/>
    <lineage>
        <taxon>Eukaryota</taxon>
        <taxon>Viridiplantae</taxon>
        <taxon>Streptophyta</taxon>
        <taxon>Embryophyta</taxon>
        <taxon>Tracheophyta</taxon>
        <taxon>Spermatophyta</taxon>
        <taxon>Magnoliopsida</taxon>
        <taxon>Magnoliidae</taxon>
        <taxon>Laurales</taxon>
        <taxon>Lauraceae</taxon>
        <taxon>Persea</taxon>
    </lineage>
</organism>
<reference evidence="1 2" key="1">
    <citation type="journal article" date="2022" name="Hortic Res">
        <title>A haplotype resolved chromosomal level avocado genome allows analysis of novel avocado genes.</title>
        <authorList>
            <person name="Nath O."/>
            <person name="Fletcher S.J."/>
            <person name="Hayward A."/>
            <person name="Shaw L.M."/>
            <person name="Masouleh A.K."/>
            <person name="Furtado A."/>
            <person name="Henry R.J."/>
            <person name="Mitter N."/>
        </authorList>
    </citation>
    <scope>NUCLEOTIDE SEQUENCE [LARGE SCALE GENOMIC DNA]</scope>
    <source>
        <strain evidence="2">cv. Hass</strain>
    </source>
</reference>
<dbReference type="Proteomes" id="UP001234297">
    <property type="component" value="Chromosome 4"/>
</dbReference>
<accession>A0ACC2KB21</accession>
<sequence>MSRARSPSDRRPPLPASPRRTRARRNLCSTSIPTPLASLAKTQLPNHLLGLQQSLFRPELLSMSCEFRALAKMVEEGFESSGLDTPFIATPSTKCSPLFERGRMYDEYSARRNERLKRKKGQVEEERSVNDSGVSALEFGKRRNAKKRESVRKSVPANFSIGRREGLRSSVRISKENKKPVLSETGERPGLDGDKKKRIGAVKGTRN</sequence>
<keyword evidence="2" id="KW-1185">Reference proteome</keyword>
<protein>
    <submittedName>
        <fullName evidence="1">Uncharacterized protein</fullName>
    </submittedName>
</protein>
<evidence type="ECO:0000313" key="1">
    <source>
        <dbReference type="EMBL" id="KAJ8618319.1"/>
    </source>
</evidence>
<proteinExistence type="predicted"/>
<evidence type="ECO:0000313" key="2">
    <source>
        <dbReference type="Proteomes" id="UP001234297"/>
    </source>
</evidence>
<gene>
    <name evidence="1" type="ORF">MRB53_014505</name>
</gene>
<comment type="caution">
    <text evidence="1">The sequence shown here is derived from an EMBL/GenBank/DDBJ whole genome shotgun (WGS) entry which is preliminary data.</text>
</comment>
<dbReference type="EMBL" id="CM056812">
    <property type="protein sequence ID" value="KAJ8618319.1"/>
    <property type="molecule type" value="Genomic_DNA"/>
</dbReference>
<name>A0ACC2KB21_PERAE</name>